<reference evidence="7 8" key="1">
    <citation type="submission" date="2018-06" db="EMBL/GenBank/DDBJ databases">
        <title>Genomic Encyclopedia of Type Strains, Phase III (KMG-III): the genomes of soil and plant-associated and newly described type strains.</title>
        <authorList>
            <person name="Whitman W."/>
        </authorList>
    </citation>
    <scope>NUCLEOTIDE SEQUENCE [LARGE SCALE GENOMIC DNA]</scope>
    <source>
        <strain evidence="7 8">CECT 7342</strain>
    </source>
</reference>
<feature type="transmembrane region" description="Helical" evidence="6">
    <location>
        <begin position="225"/>
        <end position="242"/>
    </location>
</feature>
<feature type="transmembrane region" description="Helical" evidence="6">
    <location>
        <begin position="201"/>
        <end position="219"/>
    </location>
</feature>
<proteinExistence type="predicted"/>
<sequence length="330" mass="34236">MLSKFKGRPKTPAVARSAGASLRVLGLTWLILAVWPLVAPNDYLVSLGGTFFINLLLVLSLNLLVGYAGQVSLAHAGFFGLGAYTSGVLSASLGWSPWAGLAAAPVLCALVALFVGIPTLRLRGHYLAMATLGLNAILSVLFVGLVGITGGPNGLIGVPSFTLAGWDLGVPAAFFFLAWTVAGLAMLGLRNLVQARAGRGLRALAASDIAAACMGVPVLRYKLTVFALSAALAGVAGSLYVHQNNYASPETFSFFNSVLLLVMAAIGGLGRYWGGFLGALLFTALPELMRSIHDAELLVFGVAMIVVVGYLPAGLAGLLDNRIKRRGGQP</sequence>
<evidence type="ECO:0000256" key="5">
    <source>
        <dbReference type="ARBA" id="ARBA00023136"/>
    </source>
</evidence>
<dbReference type="RefSeq" id="WP_088587476.1">
    <property type="nucleotide sequence ID" value="NZ_CADIJU010000001.1"/>
</dbReference>
<evidence type="ECO:0000256" key="6">
    <source>
        <dbReference type="SAM" id="Phobius"/>
    </source>
</evidence>
<dbReference type="Pfam" id="PF02653">
    <property type="entry name" value="BPD_transp_2"/>
    <property type="match status" value="1"/>
</dbReference>
<dbReference type="Proteomes" id="UP000252124">
    <property type="component" value="Unassembled WGS sequence"/>
</dbReference>
<feature type="transmembrane region" description="Helical" evidence="6">
    <location>
        <begin position="44"/>
        <end position="64"/>
    </location>
</feature>
<feature type="transmembrane region" description="Helical" evidence="6">
    <location>
        <begin position="127"/>
        <end position="148"/>
    </location>
</feature>
<dbReference type="PANTHER" id="PTHR30482">
    <property type="entry name" value="HIGH-AFFINITY BRANCHED-CHAIN AMINO ACID TRANSPORT SYSTEM PERMEASE"/>
    <property type="match status" value="1"/>
</dbReference>
<keyword evidence="3 6" id="KW-0812">Transmembrane</keyword>
<gene>
    <name evidence="7" type="ORF">DFP87_101712</name>
</gene>
<organism evidence="7 8">
    <name type="scientific">Achromobacter marplatensis</name>
    <dbReference type="NCBI Taxonomy" id="470868"/>
    <lineage>
        <taxon>Bacteria</taxon>
        <taxon>Pseudomonadati</taxon>
        <taxon>Pseudomonadota</taxon>
        <taxon>Betaproteobacteria</taxon>
        <taxon>Burkholderiales</taxon>
        <taxon>Alcaligenaceae</taxon>
        <taxon>Achromobacter</taxon>
    </lineage>
</organism>
<dbReference type="CDD" id="cd06581">
    <property type="entry name" value="TM_PBP1_LivM_like"/>
    <property type="match status" value="1"/>
</dbReference>
<feature type="transmembrane region" description="Helical" evidence="6">
    <location>
        <begin position="297"/>
        <end position="319"/>
    </location>
</feature>
<comment type="caution">
    <text evidence="7">The sequence shown here is derived from an EMBL/GenBank/DDBJ whole genome shotgun (WGS) entry which is preliminary data.</text>
</comment>
<keyword evidence="8" id="KW-1185">Reference proteome</keyword>
<dbReference type="GeneID" id="99728863"/>
<dbReference type="EMBL" id="QNRM01000001">
    <property type="protein sequence ID" value="RBP24202.1"/>
    <property type="molecule type" value="Genomic_DNA"/>
</dbReference>
<protein>
    <submittedName>
        <fullName evidence="7">Amino acid/amide ABC transporter membrane protein 2 (HAAT family)</fullName>
    </submittedName>
</protein>
<keyword evidence="4 6" id="KW-1133">Transmembrane helix</keyword>
<evidence type="ECO:0000256" key="1">
    <source>
        <dbReference type="ARBA" id="ARBA00004651"/>
    </source>
</evidence>
<feature type="transmembrane region" description="Helical" evidence="6">
    <location>
        <begin position="101"/>
        <end position="120"/>
    </location>
</feature>
<keyword evidence="2" id="KW-1003">Cell membrane</keyword>
<feature type="transmembrane region" description="Helical" evidence="6">
    <location>
        <begin position="76"/>
        <end position="95"/>
    </location>
</feature>
<name>A0ABX9GM26_9BURK</name>
<feature type="transmembrane region" description="Helical" evidence="6">
    <location>
        <begin position="254"/>
        <end position="285"/>
    </location>
</feature>
<feature type="transmembrane region" description="Helical" evidence="6">
    <location>
        <begin position="168"/>
        <end position="189"/>
    </location>
</feature>
<evidence type="ECO:0000313" key="8">
    <source>
        <dbReference type="Proteomes" id="UP000252124"/>
    </source>
</evidence>
<evidence type="ECO:0000256" key="3">
    <source>
        <dbReference type="ARBA" id="ARBA00022692"/>
    </source>
</evidence>
<accession>A0ABX9GM26</accession>
<comment type="subcellular location">
    <subcellularLocation>
        <location evidence="1">Cell membrane</location>
        <topology evidence="1">Multi-pass membrane protein</topology>
    </subcellularLocation>
</comment>
<dbReference type="InterPro" id="IPR043428">
    <property type="entry name" value="LivM-like"/>
</dbReference>
<dbReference type="PANTHER" id="PTHR30482:SF18">
    <property type="entry name" value="BRANCHED AMINO ACID TRANSPORT SYSTEM PERMEASE"/>
    <property type="match status" value="1"/>
</dbReference>
<evidence type="ECO:0000256" key="2">
    <source>
        <dbReference type="ARBA" id="ARBA00022475"/>
    </source>
</evidence>
<evidence type="ECO:0000256" key="4">
    <source>
        <dbReference type="ARBA" id="ARBA00022989"/>
    </source>
</evidence>
<keyword evidence="5 6" id="KW-0472">Membrane</keyword>
<dbReference type="InterPro" id="IPR001851">
    <property type="entry name" value="ABC_transp_permease"/>
</dbReference>
<feature type="transmembrane region" description="Helical" evidence="6">
    <location>
        <begin position="20"/>
        <end position="38"/>
    </location>
</feature>
<evidence type="ECO:0000313" key="7">
    <source>
        <dbReference type="EMBL" id="RBP24202.1"/>
    </source>
</evidence>